<evidence type="ECO:0000256" key="1">
    <source>
        <dbReference type="ARBA" id="ARBA00004651"/>
    </source>
</evidence>
<sequence>MSDIVLYLVLALATALAAFVQGAIGIGFALIVAPILGLSHPELMPTALLMLMLPLNLFVALRERRSIDWRGAGWITLGRLPGTLAGLGVLLVMSRGGLNLLIGLSTVVAVLVAWWAPAFSPRRGSCMTVGTITGVTETATGVGGPPLALLYQHRPGPELRATIAACFLLGELISLLSLAIAGQLEMVQWLWALALLPPLLLGSAASRLLHQRLDALRLRQGVLLFALISGLVLMIPF</sequence>
<protein>
    <recommendedName>
        <fullName evidence="8">Probable membrane transporter protein</fullName>
    </recommendedName>
</protein>
<keyword evidence="6 8" id="KW-1133">Transmembrane helix</keyword>
<reference evidence="9 10" key="1">
    <citation type="submission" date="2024-04" db="EMBL/GenBank/DDBJ databases">
        <title>Salinicola lusitanus LLJ914,a marine bacterium isolated from the Okinawa Trough.</title>
        <authorList>
            <person name="Li J."/>
        </authorList>
    </citation>
    <scope>NUCLEOTIDE SEQUENCE [LARGE SCALE GENOMIC DNA]</scope>
    <source>
        <strain evidence="9 10">LLJ914</strain>
    </source>
</reference>
<keyword evidence="5 8" id="KW-0812">Transmembrane</keyword>
<evidence type="ECO:0000256" key="3">
    <source>
        <dbReference type="ARBA" id="ARBA00022448"/>
    </source>
</evidence>
<feature type="transmembrane region" description="Helical" evidence="8">
    <location>
        <begin position="216"/>
        <end position="235"/>
    </location>
</feature>
<dbReference type="PANTHER" id="PTHR30269">
    <property type="entry name" value="TRANSMEMBRANE PROTEIN YFCA"/>
    <property type="match status" value="1"/>
</dbReference>
<dbReference type="Pfam" id="PF01925">
    <property type="entry name" value="TauE"/>
    <property type="match status" value="1"/>
</dbReference>
<gene>
    <name evidence="9" type="ORF">AAGT95_02775</name>
</gene>
<evidence type="ECO:0000256" key="7">
    <source>
        <dbReference type="ARBA" id="ARBA00023136"/>
    </source>
</evidence>
<evidence type="ECO:0000256" key="4">
    <source>
        <dbReference type="ARBA" id="ARBA00022475"/>
    </source>
</evidence>
<name>A0ABZ3CUS9_9GAMM</name>
<evidence type="ECO:0000256" key="8">
    <source>
        <dbReference type="RuleBase" id="RU363041"/>
    </source>
</evidence>
<feature type="transmembrane region" description="Helical" evidence="8">
    <location>
        <begin position="188"/>
        <end position="209"/>
    </location>
</feature>
<feature type="transmembrane region" description="Helical" evidence="8">
    <location>
        <begin position="161"/>
        <end position="182"/>
    </location>
</feature>
<feature type="transmembrane region" description="Helical" evidence="8">
    <location>
        <begin position="98"/>
        <end position="117"/>
    </location>
</feature>
<dbReference type="RefSeq" id="WP_342595449.1">
    <property type="nucleotide sequence ID" value="NZ_CP151919.1"/>
</dbReference>
<organism evidence="9 10">
    <name type="scientific">Salinicola lusitanus</name>
    <dbReference type="NCBI Taxonomy" id="1949085"/>
    <lineage>
        <taxon>Bacteria</taxon>
        <taxon>Pseudomonadati</taxon>
        <taxon>Pseudomonadota</taxon>
        <taxon>Gammaproteobacteria</taxon>
        <taxon>Oceanospirillales</taxon>
        <taxon>Halomonadaceae</taxon>
        <taxon>Salinicola</taxon>
    </lineage>
</organism>
<evidence type="ECO:0000256" key="2">
    <source>
        <dbReference type="ARBA" id="ARBA00009142"/>
    </source>
</evidence>
<evidence type="ECO:0000313" key="9">
    <source>
        <dbReference type="EMBL" id="XAD54917.1"/>
    </source>
</evidence>
<keyword evidence="3" id="KW-0813">Transport</keyword>
<comment type="subcellular location">
    <subcellularLocation>
        <location evidence="1 8">Cell membrane</location>
        <topology evidence="1 8">Multi-pass membrane protein</topology>
    </subcellularLocation>
</comment>
<keyword evidence="4 8" id="KW-1003">Cell membrane</keyword>
<evidence type="ECO:0000256" key="5">
    <source>
        <dbReference type="ARBA" id="ARBA00022692"/>
    </source>
</evidence>
<dbReference type="InterPro" id="IPR002781">
    <property type="entry name" value="TM_pro_TauE-like"/>
</dbReference>
<keyword evidence="10" id="KW-1185">Reference proteome</keyword>
<dbReference type="Proteomes" id="UP001453229">
    <property type="component" value="Chromosome"/>
</dbReference>
<feature type="transmembrane region" description="Helical" evidence="8">
    <location>
        <begin position="43"/>
        <end position="61"/>
    </location>
</feature>
<dbReference type="InterPro" id="IPR052017">
    <property type="entry name" value="TSUP"/>
</dbReference>
<proteinExistence type="inferred from homology"/>
<evidence type="ECO:0000313" key="10">
    <source>
        <dbReference type="Proteomes" id="UP001453229"/>
    </source>
</evidence>
<evidence type="ECO:0000256" key="6">
    <source>
        <dbReference type="ARBA" id="ARBA00022989"/>
    </source>
</evidence>
<dbReference type="PANTHER" id="PTHR30269:SF37">
    <property type="entry name" value="MEMBRANE TRANSPORTER PROTEIN"/>
    <property type="match status" value="1"/>
</dbReference>
<comment type="similarity">
    <text evidence="2 8">Belongs to the 4-toluene sulfonate uptake permease (TSUP) (TC 2.A.102) family.</text>
</comment>
<dbReference type="EMBL" id="CP151919">
    <property type="protein sequence ID" value="XAD54917.1"/>
    <property type="molecule type" value="Genomic_DNA"/>
</dbReference>
<accession>A0ABZ3CUS9</accession>
<keyword evidence="7 8" id="KW-0472">Membrane</keyword>
<feature type="transmembrane region" description="Helical" evidence="8">
    <location>
        <begin position="7"/>
        <end position="37"/>
    </location>
</feature>